<dbReference type="eggNOG" id="ENOG502R348">
    <property type="taxonomic scope" value="Eukaryota"/>
</dbReference>
<accession>A0A1U7YIC7</accession>
<dbReference type="RefSeq" id="XP_009798999.1">
    <property type="nucleotide sequence ID" value="XM_009800697.1"/>
</dbReference>
<feature type="region of interest" description="Disordered" evidence="1">
    <location>
        <begin position="210"/>
        <end position="236"/>
    </location>
</feature>
<name>A0A1U7YIC7_NICSY</name>
<feature type="region of interest" description="Disordered" evidence="1">
    <location>
        <begin position="303"/>
        <end position="353"/>
    </location>
</feature>
<reference evidence="2" key="1">
    <citation type="journal article" date="2013" name="Genome Biol.">
        <title>Reference genomes and transcriptomes of Nicotiana sylvestris and Nicotiana tomentosiformis.</title>
        <authorList>
            <person name="Sierro N."/>
            <person name="Battey J.N."/>
            <person name="Ouadi S."/>
            <person name="Bovet L."/>
            <person name="Goepfert S."/>
            <person name="Bakaher N."/>
            <person name="Peitsch M.C."/>
            <person name="Ivanov N.V."/>
        </authorList>
    </citation>
    <scope>NUCLEOTIDE SEQUENCE [LARGE SCALE GENOMIC DNA]</scope>
</reference>
<dbReference type="Proteomes" id="UP000189701">
    <property type="component" value="Unplaced"/>
</dbReference>
<evidence type="ECO:0000313" key="2">
    <source>
        <dbReference type="Proteomes" id="UP000189701"/>
    </source>
</evidence>
<feature type="compositionally biased region" description="Basic and acidic residues" evidence="1">
    <location>
        <begin position="317"/>
        <end position="329"/>
    </location>
</feature>
<protein>
    <submittedName>
        <fullName evidence="3">Uncharacterized protein LOC104245130</fullName>
    </submittedName>
</protein>
<proteinExistence type="predicted"/>
<evidence type="ECO:0000256" key="1">
    <source>
        <dbReference type="SAM" id="MobiDB-lite"/>
    </source>
</evidence>
<organism evidence="2 3">
    <name type="scientific">Nicotiana sylvestris</name>
    <name type="common">Wood tobacco</name>
    <name type="synonym">South American tobacco</name>
    <dbReference type="NCBI Taxonomy" id="4096"/>
    <lineage>
        <taxon>Eukaryota</taxon>
        <taxon>Viridiplantae</taxon>
        <taxon>Streptophyta</taxon>
        <taxon>Embryophyta</taxon>
        <taxon>Tracheophyta</taxon>
        <taxon>Spermatophyta</taxon>
        <taxon>Magnoliopsida</taxon>
        <taxon>eudicotyledons</taxon>
        <taxon>Gunneridae</taxon>
        <taxon>Pentapetalae</taxon>
        <taxon>asterids</taxon>
        <taxon>lamiids</taxon>
        <taxon>Solanales</taxon>
        <taxon>Solanaceae</taxon>
        <taxon>Nicotianoideae</taxon>
        <taxon>Nicotianeae</taxon>
        <taxon>Nicotiana</taxon>
    </lineage>
</organism>
<feature type="region of interest" description="Disordered" evidence="1">
    <location>
        <begin position="519"/>
        <end position="561"/>
    </location>
</feature>
<dbReference type="STRING" id="4096.A0A1U7YIC7"/>
<reference evidence="3" key="2">
    <citation type="submission" date="2025-08" db="UniProtKB">
        <authorList>
            <consortium name="RefSeq"/>
        </authorList>
    </citation>
    <scope>IDENTIFICATION</scope>
    <source>
        <tissue evidence="3">Leaf</tissue>
    </source>
</reference>
<feature type="region of interest" description="Disordered" evidence="1">
    <location>
        <begin position="115"/>
        <end position="135"/>
    </location>
</feature>
<dbReference type="AlphaFoldDB" id="A0A1U7YIC7"/>
<gene>
    <name evidence="3" type="primary">LOC104245130</name>
</gene>
<sequence length="873" mass="98142">MTEPPNGDHNSGNHYFNYGTQGFSSTMPMDNLFEFTEDIDMSELFDLLEYQPPTNNTPSSLMENVVPNHQNPIEIGAPSDHQNTLEVQDDYSLSYICSMGTKNVALLQEKGGEITNNGDGIEQENPRTNDLIPNQSTPNVPILDEQENPSTNAMILQQPMPRTRFLEEQENPSTNAMILQQPMPSTPILEEQESSKTTDLITNRPMPKEPILEEQENPKTNDLITNQPMPKIPTLEEQENPRTNAMILKQPMPRIPSLEELENDFIASRMEQENPRNNDMVLQQRIPTIPCLLTEKERDFITSRREQENSKILCLEKSGRESMKPKLTTDHPYGSSTSTRKEQENPKTNGLILQQPMPTIPCLLKAKERNFMNSKYTIDHNFGTSTRMEQETPKTNDMIPDSEKKESDFLRPKMTNIHPFRINSWREKQTPKTNNLILNTTMPRLPTLEKKKSEHMKSKLISTDSPYGISTTREGKCNLLGIGTGKTTWNAYFGTRTTHKNDESRYGVLNSFDNQLQVELPQKTSSSGGPIRRSPNQTSTRYQPFGRQISNNQGSNRFSQSSSELTFNRSQAADGSVVCDIGKLWKHQRREIKRKIGIASYYAGSSNIHRQIWNNLQKRSLSPQVAEIEKRNSNGEDLIGGTSSKKDNHSMLQNLPNQNFQHSPANSQEIIINQINTVIAGGQSMTNQGTSYYSTESSQSWGYAQGISLGNEYGAQLQQGGYYAMESGNEIMDAQYPGFQATGNEIMELQSSGFQAMGNEITDVQSSGFQAMVNEIMDAQYPGFQATGNKITELQSSGFQAIGNEITDVQSSGFQAMGNEITDVQYSGVQATENRIMDVQYSGYTQGVSGSQSINPEETHFNVTNWQFGDESQ</sequence>
<feature type="compositionally biased region" description="Basic and acidic residues" evidence="1">
    <location>
        <begin position="210"/>
        <end position="219"/>
    </location>
</feature>
<evidence type="ECO:0000313" key="3">
    <source>
        <dbReference type="RefSeq" id="XP_009798999.1"/>
    </source>
</evidence>
<feature type="compositionally biased region" description="Polar residues" evidence="1">
    <location>
        <begin position="126"/>
        <end position="135"/>
    </location>
</feature>
<keyword evidence="2" id="KW-1185">Reference proteome</keyword>